<evidence type="ECO:0000313" key="16">
    <source>
        <dbReference type="Proteomes" id="UP000765160"/>
    </source>
</evidence>
<comment type="pathway">
    <text evidence="2">Glycan biosynthesis; alginate biosynthesis.</text>
</comment>
<evidence type="ECO:0000256" key="14">
    <source>
        <dbReference type="SAM" id="Phobius"/>
    </source>
</evidence>
<evidence type="ECO:0000256" key="2">
    <source>
        <dbReference type="ARBA" id="ARBA00005182"/>
    </source>
</evidence>
<keyword evidence="8" id="KW-0016">Alginate biosynthesis</keyword>
<evidence type="ECO:0000256" key="5">
    <source>
        <dbReference type="ARBA" id="ARBA00022475"/>
    </source>
</evidence>
<dbReference type="Proteomes" id="UP000765160">
    <property type="component" value="Unassembled WGS sequence"/>
</dbReference>
<accession>A0ABX1EX26</accession>
<proteinExistence type="inferred from homology"/>
<keyword evidence="7 14" id="KW-0812">Transmembrane</keyword>
<evidence type="ECO:0000256" key="8">
    <source>
        <dbReference type="ARBA" id="ARBA00022841"/>
    </source>
</evidence>
<keyword evidence="9 14" id="KW-1133">Transmembrane helix</keyword>
<name>A0ABX1EX26_9PROT</name>
<feature type="transmembrane region" description="Helical" evidence="14">
    <location>
        <begin position="117"/>
        <end position="135"/>
    </location>
</feature>
<comment type="caution">
    <text evidence="15">The sequence shown here is derived from an EMBL/GenBank/DDBJ whole genome shotgun (WGS) entry which is preliminary data.</text>
</comment>
<protein>
    <recommendedName>
        <fullName evidence="4">Probable alginate O-acetylase AlgI</fullName>
    </recommendedName>
    <alternativeName>
        <fullName evidence="12">Alginate biosynthesis protein AlgI</fullName>
    </alternativeName>
</protein>
<dbReference type="InterPro" id="IPR004299">
    <property type="entry name" value="MBOAT_fam"/>
</dbReference>
<feature type="transmembrane region" description="Helical" evidence="14">
    <location>
        <begin position="311"/>
        <end position="338"/>
    </location>
</feature>
<dbReference type="Pfam" id="PF03062">
    <property type="entry name" value="MBOAT"/>
    <property type="match status" value="1"/>
</dbReference>
<evidence type="ECO:0000256" key="9">
    <source>
        <dbReference type="ARBA" id="ARBA00022989"/>
    </source>
</evidence>
<gene>
    <name evidence="15" type="ORF">HB662_07575</name>
</gene>
<feature type="transmembrane region" description="Helical" evidence="14">
    <location>
        <begin position="41"/>
        <end position="63"/>
    </location>
</feature>
<dbReference type="PIRSF" id="PIRSF500217">
    <property type="entry name" value="AlgI"/>
    <property type="match status" value="1"/>
</dbReference>
<evidence type="ECO:0000313" key="15">
    <source>
        <dbReference type="EMBL" id="NKE44632.1"/>
    </source>
</evidence>
<comment type="subcellular location">
    <subcellularLocation>
        <location evidence="1">Cell membrane</location>
        <topology evidence="1">Multi-pass membrane protein</topology>
    </subcellularLocation>
</comment>
<dbReference type="InterPro" id="IPR024194">
    <property type="entry name" value="Ac/AlaTfrase_AlgI/DltB"/>
</dbReference>
<sequence>MLFPTGLFAIFFAMVFAGHWLLVRHLPALVLPFLLAANLVFYAAFSLPFCAALLGVGLWTWAIGRGVGQGRGRGLLWLGVAVVLLWLGWFKYTGFLLREASPIAVALGLPPLPVPEILLPVGISFYVFQAISYMVDVHRGDARAEGSPLKVLVYLTFFPHLAAGPIVRAGRFLPQLQAAPDRMRVPVVMGGLLILGGLAKKMLLANELATGLVDPVFRDPGAWGAADILLACYGYTIQIWLDFSGYSDMAIGLAALLGYHFTKNFDQPFRALTLSEFWRRWHISLSTWLRDYLFKPLGGSRGSEGRTRRNLLLTMLLGGIWHGAAWTFVLWGLLHGLALVVERALGGRAVPASPAGRVLRWAITFHIVVAAFVLFRAPDLATVAALAQGVWGGAPELVQDTAWTPRLLAIIALGLGLHFAPPDLRQRLEDALRPLPAPLLGLVFGLAMLAIILAAPEGVAPFIYFQF</sequence>
<dbReference type="RefSeq" id="WP_168048793.1">
    <property type="nucleotide sequence ID" value="NZ_JAATJR010000002.1"/>
</dbReference>
<feature type="transmembrane region" description="Helical" evidence="14">
    <location>
        <begin position="358"/>
        <end position="375"/>
    </location>
</feature>
<dbReference type="InterPro" id="IPR028362">
    <property type="entry name" value="AlgI"/>
</dbReference>
<evidence type="ECO:0000256" key="11">
    <source>
        <dbReference type="ARBA" id="ARBA00023315"/>
    </source>
</evidence>
<evidence type="ECO:0000256" key="1">
    <source>
        <dbReference type="ARBA" id="ARBA00004651"/>
    </source>
</evidence>
<evidence type="ECO:0000256" key="12">
    <source>
        <dbReference type="ARBA" id="ARBA00031030"/>
    </source>
</evidence>
<evidence type="ECO:0000256" key="7">
    <source>
        <dbReference type="ARBA" id="ARBA00022692"/>
    </source>
</evidence>
<dbReference type="PIRSF" id="PIRSF016636">
    <property type="entry name" value="AlgI_DltB"/>
    <property type="match status" value="1"/>
</dbReference>
<feature type="transmembrane region" description="Helical" evidence="14">
    <location>
        <begin position="440"/>
        <end position="465"/>
    </location>
</feature>
<keyword evidence="10 13" id="KW-0472">Membrane</keyword>
<dbReference type="PANTHER" id="PTHR13285:SF23">
    <property type="entry name" value="TEICHOIC ACID D-ALANYLTRANSFERASE"/>
    <property type="match status" value="1"/>
</dbReference>
<evidence type="ECO:0000256" key="3">
    <source>
        <dbReference type="ARBA" id="ARBA00010323"/>
    </source>
</evidence>
<dbReference type="EMBL" id="JAAVTX010000002">
    <property type="protein sequence ID" value="NKE44632.1"/>
    <property type="molecule type" value="Genomic_DNA"/>
</dbReference>
<evidence type="ECO:0000256" key="13">
    <source>
        <dbReference type="PIRNR" id="PIRNR016636"/>
    </source>
</evidence>
<evidence type="ECO:0000256" key="6">
    <source>
        <dbReference type="ARBA" id="ARBA00022679"/>
    </source>
</evidence>
<keyword evidence="5 13" id="KW-1003">Cell membrane</keyword>
<keyword evidence="6 13" id="KW-0808">Transferase</keyword>
<organism evidence="15 16">
    <name type="scientific">Falsiroseomonas frigidaquae</name>
    <dbReference type="NCBI Taxonomy" id="487318"/>
    <lineage>
        <taxon>Bacteria</taxon>
        <taxon>Pseudomonadati</taxon>
        <taxon>Pseudomonadota</taxon>
        <taxon>Alphaproteobacteria</taxon>
        <taxon>Acetobacterales</taxon>
        <taxon>Roseomonadaceae</taxon>
        <taxon>Falsiroseomonas</taxon>
    </lineage>
</organism>
<evidence type="ECO:0000256" key="10">
    <source>
        <dbReference type="ARBA" id="ARBA00023136"/>
    </source>
</evidence>
<keyword evidence="11 13" id="KW-0012">Acyltransferase</keyword>
<comment type="similarity">
    <text evidence="3 13">Belongs to the membrane-bound acyltransferase family.</text>
</comment>
<reference evidence="15 16" key="1">
    <citation type="submission" date="2020-03" db="EMBL/GenBank/DDBJ databases">
        <title>Roseomonas selenitidurans sp. nov. isolated from soil.</title>
        <authorList>
            <person name="Liu H."/>
        </authorList>
    </citation>
    <scope>NUCLEOTIDE SEQUENCE [LARGE SCALE GENOMIC DNA]</scope>
    <source>
        <strain evidence="15 16">JCM 15073</strain>
    </source>
</reference>
<keyword evidence="16" id="KW-1185">Reference proteome</keyword>
<dbReference type="InterPro" id="IPR051085">
    <property type="entry name" value="MB_O-acyltransferase"/>
</dbReference>
<dbReference type="PANTHER" id="PTHR13285">
    <property type="entry name" value="ACYLTRANSFERASE"/>
    <property type="match status" value="1"/>
</dbReference>
<feature type="transmembrane region" description="Helical" evidence="14">
    <location>
        <begin position="75"/>
        <end position="97"/>
    </location>
</feature>
<evidence type="ECO:0000256" key="4">
    <source>
        <dbReference type="ARBA" id="ARBA00016084"/>
    </source>
</evidence>